<proteinExistence type="predicted"/>
<sequence length="66" mass="7542">MLSLLTRILRIWVIFYLLRLEKSKHKVEETIPLIMPNQCEKKLKTNGSGTPQIELVGASSIMTCIN</sequence>
<dbReference type="EMBL" id="QJKK01000005">
    <property type="protein sequence ID" value="RAL24113.1"/>
    <property type="molecule type" value="Genomic_DNA"/>
</dbReference>
<protein>
    <submittedName>
        <fullName evidence="1">Uncharacterized protein</fullName>
    </submittedName>
</protein>
<evidence type="ECO:0000313" key="1">
    <source>
        <dbReference type="EMBL" id="RAL24113.1"/>
    </source>
</evidence>
<accession>A0A364K419</accession>
<gene>
    <name evidence="1" type="ORF">DL897_10500</name>
</gene>
<evidence type="ECO:0000313" key="2">
    <source>
        <dbReference type="Proteomes" id="UP000251213"/>
    </source>
</evidence>
<organism evidence="1 2">
    <name type="scientific">Thermoflavimicrobium daqui</name>
    <dbReference type="NCBI Taxonomy" id="2137476"/>
    <lineage>
        <taxon>Bacteria</taxon>
        <taxon>Bacillati</taxon>
        <taxon>Bacillota</taxon>
        <taxon>Bacilli</taxon>
        <taxon>Bacillales</taxon>
        <taxon>Thermoactinomycetaceae</taxon>
        <taxon>Thermoflavimicrobium</taxon>
    </lineage>
</organism>
<reference evidence="1 2" key="2">
    <citation type="submission" date="2018-06" db="EMBL/GenBank/DDBJ databases">
        <authorList>
            <person name="Zhirakovskaya E."/>
        </authorList>
    </citation>
    <scope>NUCLEOTIDE SEQUENCE [LARGE SCALE GENOMIC DNA]</scope>
    <source>
        <strain evidence="1 2">FBKL4.011</strain>
    </source>
</reference>
<keyword evidence="2" id="KW-1185">Reference proteome</keyword>
<comment type="caution">
    <text evidence="1">The sequence shown here is derived from an EMBL/GenBank/DDBJ whole genome shotgun (WGS) entry which is preliminary data.</text>
</comment>
<dbReference type="Proteomes" id="UP000251213">
    <property type="component" value="Unassembled WGS sequence"/>
</dbReference>
<reference evidence="1 2" key="1">
    <citation type="submission" date="2018-06" db="EMBL/GenBank/DDBJ databases">
        <title>Thermoflavimicrobium daqus sp. nov., a thermophilic microbe isolated from Moutai-flavour Daqu.</title>
        <authorList>
            <person name="Wang X."/>
            <person name="Zhou H."/>
        </authorList>
    </citation>
    <scope>NUCLEOTIDE SEQUENCE [LARGE SCALE GENOMIC DNA]</scope>
    <source>
        <strain evidence="1 2">FBKL4.011</strain>
    </source>
</reference>
<dbReference type="AlphaFoldDB" id="A0A364K419"/>
<name>A0A364K419_9BACL</name>